<organism evidence="2 3">
    <name type="scientific">Arthrobacter flavus</name>
    <dbReference type="NCBI Taxonomy" id="95172"/>
    <lineage>
        <taxon>Bacteria</taxon>
        <taxon>Bacillati</taxon>
        <taxon>Actinomycetota</taxon>
        <taxon>Actinomycetes</taxon>
        <taxon>Micrococcales</taxon>
        <taxon>Micrococcaceae</taxon>
        <taxon>Arthrobacter</taxon>
    </lineage>
</organism>
<reference evidence="3" key="1">
    <citation type="journal article" date="2019" name="Int. J. Syst. Evol. Microbiol.">
        <title>The Global Catalogue of Microorganisms (GCM) 10K type strain sequencing project: providing services to taxonomists for standard genome sequencing and annotation.</title>
        <authorList>
            <consortium name="The Broad Institute Genomics Platform"/>
            <consortium name="The Broad Institute Genome Sequencing Center for Infectious Disease"/>
            <person name="Wu L."/>
            <person name="Ma J."/>
        </authorList>
    </citation>
    <scope>NUCLEOTIDE SEQUENCE [LARGE SCALE GENOMIC DNA]</scope>
    <source>
        <strain evidence="3">JCM 11496</strain>
    </source>
</reference>
<evidence type="ECO:0000313" key="2">
    <source>
        <dbReference type="EMBL" id="MFD1847545.1"/>
    </source>
</evidence>
<protein>
    <submittedName>
        <fullName evidence="2">DUF6457 domain-containing protein</fullName>
    </submittedName>
</protein>
<dbReference type="InterPro" id="IPR045598">
    <property type="entry name" value="DUF6457"/>
</dbReference>
<evidence type="ECO:0000259" key="1">
    <source>
        <dbReference type="Pfam" id="PF20058"/>
    </source>
</evidence>
<accession>A0ABW4QA10</accession>
<proteinExistence type="predicted"/>
<dbReference type="Proteomes" id="UP001597307">
    <property type="component" value="Unassembled WGS sequence"/>
</dbReference>
<keyword evidence="3" id="KW-1185">Reference proteome</keyword>
<name>A0ABW4QA10_9MICC</name>
<dbReference type="RefSeq" id="WP_343882336.1">
    <property type="nucleotide sequence ID" value="NZ_BAAAIJ010000063.1"/>
</dbReference>
<sequence>MKKQDQILQEWSAQLIEAFELQGTTIDIDAILSLAGDAAHSIVRPAAPLTTFIAGYAAGLAVASQQATEAVAMESAIEAARRQCPTGDVASPSTAEVQ</sequence>
<dbReference type="EMBL" id="JBHUGA010000058">
    <property type="protein sequence ID" value="MFD1847545.1"/>
    <property type="molecule type" value="Genomic_DNA"/>
</dbReference>
<feature type="domain" description="DUF6457" evidence="1">
    <location>
        <begin position="4"/>
        <end position="84"/>
    </location>
</feature>
<dbReference type="Pfam" id="PF20058">
    <property type="entry name" value="DUF6457"/>
    <property type="match status" value="1"/>
</dbReference>
<evidence type="ECO:0000313" key="3">
    <source>
        <dbReference type="Proteomes" id="UP001597307"/>
    </source>
</evidence>
<comment type="caution">
    <text evidence="2">The sequence shown here is derived from an EMBL/GenBank/DDBJ whole genome shotgun (WGS) entry which is preliminary data.</text>
</comment>
<gene>
    <name evidence="2" type="ORF">ACFSFX_13200</name>
</gene>